<dbReference type="InterPro" id="IPR010765">
    <property type="entry name" value="DUF1350"/>
</dbReference>
<accession>A0AAE0FVJ8</accession>
<sequence length="146" mass="16019">MGEMGGVLNQKLAGGVTEFTPTPTESKEIIRQGYKIPKTLMVLTPVLHEEHAQSPLRMRLHSVRFADDSIDETLEMADALRNCPSQVEISVEEVVGFGHVTPLGADISWDVGGLFTPVDALNQAIKAEVLQKPKMLAQKIVDWLTV</sequence>
<evidence type="ECO:0000313" key="2">
    <source>
        <dbReference type="Proteomes" id="UP001190700"/>
    </source>
</evidence>
<dbReference type="PANTHER" id="PTHR34127">
    <property type="entry name" value="OS04G0405600 PROTEIN"/>
    <property type="match status" value="1"/>
</dbReference>
<proteinExistence type="predicted"/>
<dbReference type="Pfam" id="PF07082">
    <property type="entry name" value="DUF1350"/>
    <property type="match status" value="1"/>
</dbReference>
<comment type="caution">
    <text evidence="1">The sequence shown here is derived from an EMBL/GenBank/DDBJ whole genome shotgun (WGS) entry which is preliminary data.</text>
</comment>
<gene>
    <name evidence="1" type="ORF">CYMTET_24947</name>
</gene>
<protein>
    <submittedName>
        <fullName evidence="1">Uncharacterized protein</fullName>
    </submittedName>
</protein>
<evidence type="ECO:0000313" key="1">
    <source>
        <dbReference type="EMBL" id="KAK3266430.1"/>
    </source>
</evidence>
<organism evidence="1 2">
    <name type="scientific">Cymbomonas tetramitiformis</name>
    <dbReference type="NCBI Taxonomy" id="36881"/>
    <lineage>
        <taxon>Eukaryota</taxon>
        <taxon>Viridiplantae</taxon>
        <taxon>Chlorophyta</taxon>
        <taxon>Pyramimonadophyceae</taxon>
        <taxon>Pyramimonadales</taxon>
        <taxon>Pyramimonadaceae</taxon>
        <taxon>Cymbomonas</taxon>
    </lineage>
</organism>
<name>A0AAE0FVJ8_9CHLO</name>
<dbReference type="PANTHER" id="PTHR34127:SF1">
    <property type="entry name" value="OS04G0405600 PROTEIN"/>
    <property type="match status" value="1"/>
</dbReference>
<dbReference type="Proteomes" id="UP001190700">
    <property type="component" value="Unassembled WGS sequence"/>
</dbReference>
<keyword evidence="2" id="KW-1185">Reference proteome</keyword>
<dbReference type="AlphaFoldDB" id="A0AAE0FVJ8"/>
<reference evidence="1 2" key="1">
    <citation type="journal article" date="2015" name="Genome Biol. Evol.">
        <title>Comparative Genomics of a Bacterivorous Green Alga Reveals Evolutionary Causalities and Consequences of Phago-Mixotrophic Mode of Nutrition.</title>
        <authorList>
            <person name="Burns J.A."/>
            <person name="Paasch A."/>
            <person name="Narechania A."/>
            <person name="Kim E."/>
        </authorList>
    </citation>
    <scope>NUCLEOTIDE SEQUENCE [LARGE SCALE GENOMIC DNA]</scope>
    <source>
        <strain evidence="1 2">PLY_AMNH</strain>
    </source>
</reference>
<dbReference type="EMBL" id="LGRX02013098">
    <property type="protein sequence ID" value="KAK3266430.1"/>
    <property type="molecule type" value="Genomic_DNA"/>
</dbReference>